<evidence type="ECO:0000256" key="1">
    <source>
        <dbReference type="SAM" id="MobiDB-lite"/>
    </source>
</evidence>
<sequence>MLRARRIASIVVVAALGLGGLAACRSEPSVAAYLGDRKVTEDQVTQIFDGAGAGASATPAATPAAEQPGAEPASGPKVSRQQVVDLEVTLDLGRKVAAEQGVQPVETVSAEQVAAGLGVPAESQYAKDYAEWVNLSQAIFAKIGTNVPAVTEDQLRGVYNALVKVDAIEAGFDLAKIKQAFGNGEFVSAAYQLTGLLEKAATASDATVNPRYLPLAAPMVVSSQQGAVFYDLPYLEGSDTVSDRA</sequence>
<reference evidence="2 3" key="1">
    <citation type="submission" date="2021-01" db="EMBL/GenBank/DDBJ databases">
        <title>Whole genome shotgun sequence of Asanoa siamensis NBRC 107932.</title>
        <authorList>
            <person name="Komaki H."/>
            <person name="Tamura T."/>
        </authorList>
    </citation>
    <scope>NUCLEOTIDE SEQUENCE [LARGE SCALE GENOMIC DNA]</scope>
    <source>
        <strain evidence="2 3">NBRC 107932</strain>
    </source>
</reference>
<organism evidence="2 3">
    <name type="scientific">Asanoa siamensis</name>
    <dbReference type="NCBI Taxonomy" id="926357"/>
    <lineage>
        <taxon>Bacteria</taxon>
        <taxon>Bacillati</taxon>
        <taxon>Actinomycetota</taxon>
        <taxon>Actinomycetes</taxon>
        <taxon>Micromonosporales</taxon>
        <taxon>Micromonosporaceae</taxon>
        <taxon>Asanoa</taxon>
    </lineage>
</organism>
<dbReference type="EMBL" id="BONE01000056">
    <property type="protein sequence ID" value="GIF76215.1"/>
    <property type="molecule type" value="Genomic_DNA"/>
</dbReference>
<feature type="region of interest" description="Disordered" evidence="1">
    <location>
        <begin position="54"/>
        <end position="80"/>
    </location>
</feature>
<gene>
    <name evidence="2" type="ORF">Asi02nite_57330</name>
</gene>
<comment type="caution">
    <text evidence="2">The sequence shown here is derived from an EMBL/GenBank/DDBJ whole genome shotgun (WGS) entry which is preliminary data.</text>
</comment>
<keyword evidence="3" id="KW-1185">Reference proteome</keyword>
<dbReference type="Proteomes" id="UP000604117">
    <property type="component" value="Unassembled WGS sequence"/>
</dbReference>
<evidence type="ECO:0000313" key="2">
    <source>
        <dbReference type="EMBL" id="GIF76215.1"/>
    </source>
</evidence>
<evidence type="ECO:0008006" key="4">
    <source>
        <dbReference type="Google" id="ProtNLM"/>
    </source>
</evidence>
<dbReference type="RefSeq" id="WP_203717097.1">
    <property type="nucleotide sequence ID" value="NZ_BONE01000056.1"/>
</dbReference>
<dbReference type="PROSITE" id="PS51257">
    <property type="entry name" value="PROKAR_LIPOPROTEIN"/>
    <property type="match status" value="1"/>
</dbReference>
<accession>A0ABQ4CY70</accession>
<evidence type="ECO:0000313" key="3">
    <source>
        <dbReference type="Proteomes" id="UP000604117"/>
    </source>
</evidence>
<feature type="compositionally biased region" description="Low complexity" evidence="1">
    <location>
        <begin position="54"/>
        <end position="76"/>
    </location>
</feature>
<protein>
    <recommendedName>
        <fullName evidence="4">SurA-like protein</fullName>
    </recommendedName>
</protein>
<name>A0ABQ4CY70_9ACTN</name>
<proteinExistence type="predicted"/>